<dbReference type="AlphaFoldDB" id="A0A081XZA9"/>
<dbReference type="Proteomes" id="UP000028341">
    <property type="component" value="Unassembled WGS sequence"/>
</dbReference>
<reference evidence="2 3" key="1">
    <citation type="submission" date="2014-02" db="EMBL/GenBank/DDBJ databases">
        <title>The genome announcement of Streptomyces toyocaensis NRRL15009.</title>
        <authorList>
            <person name="Hong H.-J."/>
            <person name="Kwun M.J."/>
        </authorList>
    </citation>
    <scope>NUCLEOTIDE SEQUENCE [LARGE SCALE GENOMIC DNA]</scope>
    <source>
        <strain evidence="2 3">NRRL 15009</strain>
    </source>
</reference>
<dbReference type="eggNOG" id="ENOG502ZFTC">
    <property type="taxonomic scope" value="Bacteria"/>
</dbReference>
<feature type="region of interest" description="Disordered" evidence="1">
    <location>
        <begin position="134"/>
        <end position="199"/>
    </location>
</feature>
<feature type="compositionally biased region" description="Low complexity" evidence="1">
    <location>
        <begin position="134"/>
        <end position="165"/>
    </location>
</feature>
<evidence type="ECO:0000256" key="1">
    <source>
        <dbReference type="SAM" id="MobiDB-lite"/>
    </source>
</evidence>
<organism evidence="2 3">
    <name type="scientific">Streptomyces toyocaensis</name>
    <dbReference type="NCBI Taxonomy" id="55952"/>
    <lineage>
        <taxon>Bacteria</taxon>
        <taxon>Bacillati</taxon>
        <taxon>Actinomycetota</taxon>
        <taxon>Actinomycetes</taxon>
        <taxon>Kitasatosporales</taxon>
        <taxon>Streptomycetaceae</taxon>
        <taxon>Streptomyces</taxon>
    </lineage>
</organism>
<sequence>MTQAAAGSELDERVPGRRWTVRLDPVGRGSAEVRVSCSRPACAERRLPSAAAGRTAAVAHLTAHLRATSAPRADTYCACRADGCRAHLPDTGRRARTEQPWRCGGPVVLAVITDRAGRWWQALECCSQCAAATPGARPAATSPPSAPRTAGRPTPAAAGTGAGTPQFSDQQVTIRTGCPAPLSVPAPRPVPARRRRPPEARVGRRVIPQDLRPVSLRDELTELGDLFRAYQKRPEPDLALLADLQERKARAFLTWSDVSCDVTLRLEARRAEQAAAVIRRQHQHRTGCVRDGDEPGVARLLTVPAQWEHARSVLAHVAGHTPLPGAEARLLVLMLTLRTAHTGTGNLVGQDVNALGLTDPEDLVEQLTGCGWLSLPGTVGDLLASRPENPTPVTVPSLVPDEDGTGPFTFGRKTRPKLSGWAQRVVSDKKLRKAKAPAGARLLAVTLATWTDDVGRLGPGGRGVTLDALATRVPVGPGELRDLIDRLTAADWLTDAALTDTHLTGRLTERVLPLSCPLPD</sequence>
<comment type="caution">
    <text evidence="2">The sequence shown here is derived from an EMBL/GenBank/DDBJ whole genome shotgun (WGS) entry which is preliminary data.</text>
</comment>
<dbReference type="OrthoDB" id="3869077at2"/>
<keyword evidence="3" id="KW-1185">Reference proteome</keyword>
<gene>
    <name evidence="2" type="ORF">BU52_02195</name>
</gene>
<proteinExistence type="predicted"/>
<evidence type="ECO:0000313" key="3">
    <source>
        <dbReference type="Proteomes" id="UP000028341"/>
    </source>
</evidence>
<evidence type="ECO:0000313" key="2">
    <source>
        <dbReference type="EMBL" id="KES08882.1"/>
    </source>
</evidence>
<dbReference type="EMBL" id="JFCB01000001">
    <property type="protein sequence ID" value="KES08882.1"/>
    <property type="molecule type" value="Genomic_DNA"/>
</dbReference>
<accession>A0A081XZA9</accession>
<name>A0A081XZA9_STRTO</name>
<protein>
    <submittedName>
        <fullName evidence="2">Uncharacterized protein</fullName>
    </submittedName>
</protein>
<dbReference type="RefSeq" id="WP_037926847.1">
    <property type="nucleotide sequence ID" value="NZ_JBFADL010000003.1"/>
</dbReference>
<feature type="region of interest" description="Disordered" evidence="1">
    <location>
        <begin position="390"/>
        <end position="413"/>
    </location>
</feature>